<accession>A0A127F8Y4</accession>
<reference evidence="1 2" key="1">
    <citation type="submission" date="2015-06" db="EMBL/GenBank/DDBJ databases">
        <title>A Comprehensive Approach to Explore the Metabolic and Phylogenetic Diversity of Bacterial Steroid Degradation in the Environment: Testosterone as an Example.</title>
        <authorList>
            <person name="Yang F.-C."/>
            <person name="Chen Y.-L."/>
            <person name="Yu C.-P."/>
            <person name="Tang S.-L."/>
            <person name="Wang P.-H."/>
            <person name="Ismail W."/>
            <person name="Wang C.-H."/>
            <person name="Yang C.-Y."/>
            <person name="Chiang Y.-R."/>
        </authorList>
    </citation>
    <scope>NUCLEOTIDE SEQUENCE [LARGE SCALE GENOMIC DNA]</scope>
    <source>
        <strain evidence="1 2">DSM 18526</strain>
    </source>
</reference>
<evidence type="ECO:0000313" key="1">
    <source>
        <dbReference type="EMBL" id="AMN46884.1"/>
    </source>
</evidence>
<sequence>MHDYRSLPDFDSDLEQLRKKYPHVEDDIREALKLALAGKAPTYPIPLFPGLVKIRIASADQNRGKRGGFRVIYHSGVSGPCLISVYAKAQYEQLPIAELRRLAAKVAAYNKQGSK</sequence>
<dbReference type="Proteomes" id="UP000070250">
    <property type="component" value="Chromosome"/>
</dbReference>
<dbReference type="AlphaFoldDB" id="A0A127F8Y4"/>
<protein>
    <submittedName>
        <fullName evidence="1">Uncharacterized protein</fullName>
    </submittedName>
</protein>
<dbReference type="KEGG" id="sdf:ACG33_07185"/>
<proteinExistence type="predicted"/>
<name>A0A127F8Y4_STEDE</name>
<gene>
    <name evidence="1" type="ORF">ACG33_07185</name>
</gene>
<keyword evidence="2" id="KW-1185">Reference proteome</keyword>
<dbReference type="EMBL" id="CP011971">
    <property type="protein sequence ID" value="AMN46884.1"/>
    <property type="molecule type" value="Genomic_DNA"/>
</dbReference>
<evidence type="ECO:0000313" key="2">
    <source>
        <dbReference type="Proteomes" id="UP000070250"/>
    </source>
</evidence>
<organism evidence="1 2">
    <name type="scientific">Steroidobacter denitrificans</name>
    <dbReference type="NCBI Taxonomy" id="465721"/>
    <lineage>
        <taxon>Bacteria</taxon>
        <taxon>Pseudomonadati</taxon>
        <taxon>Pseudomonadota</taxon>
        <taxon>Gammaproteobacteria</taxon>
        <taxon>Steroidobacterales</taxon>
        <taxon>Steroidobacteraceae</taxon>
        <taxon>Steroidobacter</taxon>
    </lineage>
</organism>